<feature type="domain" description="Trafficking protein particle complex subunit 13 C-terminal" evidence="6">
    <location>
        <begin position="325"/>
        <end position="409"/>
    </location>
</feature>
<sequence length="965" mass="109074">MTTYTSPLIPPSGGPGPLSPSPSLQDDGLTPHLLSLKVLRLSRPLLATHSPVYYEGSPQSTPLVEGLESLLISDIAASHPIVAQNEIQIRDFGLSQILQLPSSFGNIYLGESFGTFVSVNNESEYAVHQVGVKIELQTSSQRFVLSDTTATPRTTLDPQTTYDATVTHEIKELGVHILVCSTHYTTPDGKKRHFRRVFLEAQLQNVSAGPMYLERMRFEPSEHFDFNDLNGFYNSKGQLKEGASVFGDNFIHPQDVRQYLYLLTPRDKDNDRIARTTNALGKLDIVWRSAMGDTGRLQTSQLTRKPPLLEDIEIQPFWLTEGQVRVCLETPFQLGVRIRNYSGQNMKLVLSAIKTKMGSVLLSGLSSRQLGDLAPSCTTETQLEFFPLTPGLQRVTGLKVTDLITGKAVTIVIKEKTMSTTFNVNKPHIVPQTNPITRERNGVGLQLNQTAPPQAVAGNVIRNPRNEKEMAVNDKLKTFDLVQAVRSGKLPTNNQMTSFFQSMIDNPSIETRKHLMSEDGQSLLKDMRKLLVTLQKTLAHKNSDELFQSLVYHIKSIKRPKNLPTRLERWLIPASKIKLSTIYLTRLLILMDQVRNQSQDIKSKIKNQNQQMKSQVQQGAQQQTKDAKAYVHNKFPPEKQTELINRLKTVMHQVQREPDYQKAIDFILYLFSTWGKNVVEAGKSAGNVASNATGNMESNGNWSHAALEIKAIFEDWAQGQSLDPLLESIQKVFYDIKNDSKLHGYYEDVNPGYVDSEQSTKDGEKLLRTGQKVTKGRYQHLFYDMLDESKEISRAMAEDPVALEINKRLRNIHKDLWLDSEGNPAFKPQLLTDMRKTLLPAILEQIKYVPIPRIEYSDPQFDVVVENVVLSGDTMLPNIFDIKMENFSRFSPKTNVSNVDRQSIFIDMKEIQAVVEDVVFYYKKKTGFPKISDRGVASLIVSLLILLSLYYAYVCIVLNFFFLKK</sequence>
<feature type="domain" description="HAM1-like N-terminal" evidence="5">
    <location>
        <begin position="597"/>
        <end position="941"/>
    </location>
</feature>
<evidence type="ECO:0000259" key="5">
    <source>
        <dbReference type="Pfam" id="PF19343"/>
    </source>
</evidence>
<comment type="similarity">
    <text evidence="1">Belongs to the TRAPPC13 family.</text>
</comment>
<feature type="domain" description="Trafficking protein particle complex subunit 13 N-terminal" evidence="4">
    <location>
        <begin position="32"/>
        <end position="198"/>
    </location>
</feature>
<evidence type="ECO:0000313" key="8">
    <source>
        <dbReference type="Proteomes" id="UP001448207"/>
    </source>
</evidence>
<dbReference type="InterPro" id="IPR010378">
    <property type="entry name" value="TRAPPC13"/>
</dbReference>
<keyword evidence="3" id="KW-0812">Transmembrane</keyword>
<dbReference type="InterPro" id="IPR055428">
    <property type="entry name" value="TRAPPC13_C"/>
</dbReference>
<keyword evidence="3" id="KW-0472">Membrane</keyword>
<evidence type="ECO:0000256" key="1">
    <source>
        <dbReference type="ARBA" id="ARBA00010785"/>
    </source>
</evidence>
<dbReference type="Pfam" id="PF23643">
    <property type="entry name" value="TRAPPC13_C"/>
    <property type="match status" value="1"/>
</dbReference>
<dbReference type="Proteomes" id="UP001448207">
    <property type="component" value="Unassembled WGS sequence"/>
</dbReference>
<dbReference type="InterPro" id="IPR045967">
    <property type="entry name" value="HAM1-like_N"/>
</dbReference>
<evidence type="ECO:0000259" key="4">
    <source>
        <dbReference type="Pfam" id="PF06159"/>
    </source>
</evidence>
<dbReference type="Pfam" id="PF06159">
    <property type="entry name" value="TRAPPC13_N"/>
    <property type="match status" value="1"/>
</dbReference>
<reference evidence="7 8" key="1">
    <citation type="submission" date="2024-04" db="EMBL/GenBank/DDBJ databases">
        <title>Symmetric and asymmetric DNA N6-adenine methylation regulates different biological responses in Mucorales.</title>
        <authorList>
            <consortium name="Lawrence Berkeley National Laboratory"/>
            <person name="Lax C."/>
            <person name="Mondo S.J."/>
            <person name="Osorio-Concepcion M."/>
            <person name="Muszewska A."/>
            <person name="Corrochano-Luque M."/>
            <person name="Gutierrez G."/>
            <person name="Riley R."/>
            <person name="Lipzen A."/>
            <person name="Guo J."/>
            <person name="Hundley H."/>
            <person name="Amirebrahimi M."/>
            <person name="Ng V."/>
            <person name="Lorenzo-Gutierrez D."/>
            <person name="Binder U."/>
            <person name="Yang J."/>
            <person name="Song Y."/>
            <person name="Canovas D."/>
            <person name="Navarro E."/>
            <person name="Freitag M."/>
            <person name="Gabaldon T."/>
            <person name="Grigoriev I.V."/>
            <person name="Corrochano L.M."/>
            <person name="Nicolas F.E."/>
            <person name="Garre V."/>
        </authorList>
    </citation>
    <scope>NUCLEOTIDE SEQUENCE [LARGE SCALE GENOMIC DNA]</scope>
    <source>
        <strain evidence="7 8">L51</strain>
    </source>
</reference>
<dbReference type="PANTHER" id="PTHR13134:SF3">
    <property type="entry name" value="TRAFFICKING PROTEIN PARTICLE COMPLEX SUBUNIT 13"/>
    <property type="match status" value="1"/>
</dbReference>
<dbReference type="EMBL" id="JBCLYO010000002">
    <property type="protein sequence ID" value="KAL0092250.1"/>
    <property type="molecule type" value="Genomic_DNA"/>
</dbReference>
<evidence type="ECO:0000256" key="2">
    <source>
        <dbReference type="SAM" id="MobiDB-lite"/>
    </source>
</evidence>
<organism evidence="7 8">
    <name type="scientific">Phycomyces blakesleeanus</name>
    <dbReference type="NCBI Taxonomy" id="4837"/>
    <lineage>
        <taxon>Eukaryota</taxon>
        <taxon>Fungi</taxon>
        <taxon>Fungi incertae sedis</taxon>
        <taxon>Mucoromycota</taxon>
        <taxon>Mucoromycotina</taxon>
        <taxon>Mucoromycetes</taxon>
        <taxon>Mucorales</taxon>
        <taxon>Phycomycetaceae</taxon>
        <taxon>Phycomyces</taxon>
    </lineage>
</organism>
<name>A0ABR3BA40_PHYBL</name>
<evidence type="ECO:0000259" key="6">
    <source>
        <dbReference type="Pfam" id="PF23643"/>
    </source>
</evidence>
<feature type="region of interest" description="Disordered" evidence="2">
    <location>
        <begin position="1"/>
        <end position="25"/>
    </location>
</feature>
<feature type="transmembrane region" description="Helical" evidence="3">
    <location>
        <begin position="939"/>
        <end position="963"/>
    </location>
</feature>
<accession>A0ABR3BA40</accession>
<keyword evidence="3" id="KW-1133">Transmembrane helix</keyword>
<evidence type="ECO:0000256" key="3">
    <source>
        <dbReference type="SAM" id="Phobius"/>
    </source>
</evidence>
<feature type="compositionally biased region" description="Pro residues" evidence="2">
    <location>
        <begin position="8"/>
        <end position="20"/>
    </location>
</feature>
<protein>
    <submittedName>
        <fullName evidence="7">Uncharacterized protein</fullName>
    </submittedName>
</protein>
<dbReference type="PANTHER" id="PTHR13134">
    <property type="entry name" value="TRAFFICKING PROTEIN PARTICLE COMPLEX SUBUNIT 13"/>
    <property type="match status" value="1"/>
</dbReference>
<dbReference type="InterPro" id="IPR055427">
    <property type="entry name" value="TRAPPC13_N"/>
</dbReference>
<gene>
    <name evidence="7" type="ORF">J3Q64DRAFT_1672167</name>
</gene>
<proteinExistence type="inferred from homology"/>
<dbReference type="Pfam" id="PF19343">
    <property type="entry name" value="HAM1_N"/>
    <property type="match status" value="2"/>
</dbReference>
<comment type="caution">
    <text evidence="7">The sequence shown here is derived from an EMBL/GenBank/DDBJ whole genome shotgun (WGS) entry which is preliminary data.</text>
</comment>
<keyword evidence="8" id="KW-1185">Reference proteome</keyword>
<feature type="domain" description="HAM1-like N-terminal" evidence="5">
    <location>
        <begin position="465"/>
        <end position="559"/>
    </location>
</feature>
<evidence type="ECO:0000313" key="7">
    <source>
        <dbReference type="EMBL" id="KAL0092250.1"/>
    </source>
</evidence>